<dbReference type="InterPro" id="IPR049012">
    <property type="entry name" value="Mutator_transp_dom"/>
</dbReference>
<keyword evidence="3" id="KW-1185">Reference proteome</keyword>
<proteinExistence type="predicted"/>
<sequence>MVCVPVTRQRASTTSSFAHVDRTTTGPRSLTGEIRKSLAGCEKLSLVSSTPIEYTLCEVTNKKDLKERSTLIRNADDPVPTVKCGVTVDGTWQQRGYSSPNGVVSAISILGGKVIHMEVMSQFCKKCNTKTSPSYLAQKHQCANHKGSSGYIFVELQTLRLGSSIAVLQFNDGFSGIIEVLKELGITPGHYRLKHYSSFDTVRIATSKR</sequence>
<dbReference type="Proteomes" id="UP000499080">
    <property type="component" value="Unassembled WGS sequence"/>
</dbReference>
<dbReference type="OrthoDB" id="6426807at2759"/>
<protein>
    <recommendedName>
        <fullName evidence="1">Mutator-like transposase domain-containing protein</fullName>
    </recommendedName>
</protein>
<dbReference type="Pfam" id="PF20700">
    <property type="entry name" value="Mutator"/>
    <property type="match status" value="1"/>
</dbReference>
<organism evidence="2 3">
    <name type="scientific">Araneus ventricosus</name>
    <name type="common">Orbweaver spider</name>
    <name type="synonym">Epeira ventricosa</name>
    <dbReference type="NCBI Taxonomy" id="182803"/>
    <lineage>
        <taxon>Eukaryota</taxon>
        <taxon>Metazoa</taxon>
        <taxon>Ecdysozoa</taxon>
        <taxon>Arthropoda</taxon>
        <taxon>Chelicerata</taxon>
        <taxon>Arachnida</taxon>
        <taxon>Araneae</taxon>
        <taxon>Araneomorphae</taxon>
        <taxon>Entelegynae</taxon>
        <taxon>Araneoidea</taxon>
        <taxon>Araneidae</taxon>
        <taxon>Araneus</taxon>
    </lineage>
</organism>
<accession>A0A4Y2KRC2</accession>
<feature type="domain" description="Mutator-like transposase" evidence="1">
    <location>
        <begin position="74"/>
        <end position="150"/>
    </location>
</feature>
<evidence type="ECO:0000259" key="1">
    <source>
        <dbReference type="Pfam" id="PF20700"/>
    </source>
</evidence>
<evidence type="ECO:0000313" key="2">
    <source>
        <dbReference type="EMBL" id="GBN04207.1"/>
    </source>
</evidence>
<reference evidence="2 3" key="1">
    <citation type="journal article" date="2019" name="Sci. Rep.">
        <title>Orb-weaving spider Araneus ventricosus genome elucidates the spidroin gene catalogue.</title>
        <authorList>
            <person name="Kono N."/>
            <person name="Nakamura H."/>
            <person name="Ohtoshi R."/>
            <person name="Moran D.A.P."/>
            <person name="Shinohara A."/>
            <person name="Yoshida Y."/>
            <person name="Fujiwara M."/>
            <person name="Mori M."/>
            <person name="Tomita M."/>
            <person name="Arakawa K."/>
        </authorList>
    </citation>
    <scope>NUCLEOTIDE SEQUENCE [LARGE SCALE GENOMIC DNA]</scope>
</reference>
<gene>
    <name evidence="2" type="ORF">AVEN_116350_1</name>
</gene>
<evidence type="ECO:0000313" key="3">
    <source>
        <dbReference type="Proteomes" id="UP000499080"/>
    </source>
</evidence>
<dbReference type="AlphaFoldDB" id="A0A4Y2KRC2"/>
<name>A0A4Y2KRC2_ARAVE</name>
<comment type="caution">
    <text evidence="2">The sequence shown here is derived from an EMBL/GenBank/DDBJ whole genome shotgun (WGS) entry which is preliminary data.</text>
</comment>
<dbReference type="EMBL" id="BGPR01004864">
    <property type="protein sequence ID" value="GBN04207.1"/>
    <property type="molecule type" value="Genomic_DNA"/>
</dbReference>